<feature type="domain" description="C-type lectin" evidence="3">
    <location>
        <begin position="27"/>
        <end position="146"/>
    </location>
</feature>
<dbReference type="InterPro" id="IPR050111">
    <property type="entry name" value="C-type_lectin/snaclec_domain"/>
</dbReference>
<proteinExistence type="evidence at transcript level"/>
<name>B6RAZ1_HALDI</name>
<feature type="signal peptide" evidence="2">
    <location>
        <begin position="1"/>
        <end position="18"/>
    </location>
</feature>
<dbReference type="PANTHER" id="PTHR22803">
    <property type="entry name" value="MANNOSE, PHOSPHOLIPASE, LECTIN RECEPTOR RELATED"/>
    <property type="match status" value="1"/>
</dbReference>
<dbReference type="SMART" id="SM00034">
    <property type="entry name" value="CLECT"/>
    <property type="match status" value="1"/>
</dbReference>
<evidence type="ECO:0000313" key="4">
    <source>
        <dbReference type="EMBL" id="ABO26593.1"/>
    </source>
</evidence>
<accession>B6RAZ1</accession>
<evidence type="ECO:0000259" key="3">
    <source>
        <dbReference type="PROSITE" id="PS50041"/>
    </source>
</evidence>
<evidence type="ECO:0000256" key="2">
    <source>
        <dbReference type="SAM" id="SignalP"/>
    </source>
</evidence>
<keyword evidence="2" id="KW-0732">Signal</keyword>
<dbReference type="AlphaFoldDB" id="B6RAZ1"/>
<dbReference type="InterPro" id="IPR018378">
    <property type="entry name" value="C-type_lectin_CS"/>
</dbReference>
<dbReference type="EMBL" id="EF103335">
    <property type="protein sequence ID" value="ABO26593.1"/>
    <property type="molecule type" value="mRNA"/>
</dbReference>
<dbReference type="InterPro" id="IPR016187">
    <property type="entry name" value="CTDL_fold"/>
</dbReference>
<keyword evidence="1" id="KW-1015">Disulfide bond</keyword>
<sequence>MILYIFLAVCFISNTAEGFCQDRWIQFGDSCYGLIEDDEGWAQAKYLCESRDTHLVTIESAAENDFVKSYARKQAVVTDVWIGASDIWAEGIFRWVGSDTNVTFTDWNAGEPNGISDDENCAELENSVDYLWNDDECTKQQHFMCETRFLSVVVG</sequence>
<protein>
    <submittedName>
        <fullName evidence="4">Putative perlucin 4</fullName>
    </submittedName>
</protein>
<organism evidence="4">
    <name type="scientific">Haliotis discus discus</name>
    <name type="common">disc abalone</name>
    <dbReference type="NCBI Taxonomy" id="91233"/>
    <lineage>
        <taxon>Eukaryota</taxon>
        <taxon>Metazoa</taxon>
        <taxon>Spiralia</taxon>
        <taxon>Lophotrochozoa</taxon>
        <taxon>Mollusca</taxon>
        <taxon>Gastropoda</taxon>
        <taxon>Vetigastropoda</taxon>
        <taxon>Lepetellida</taxon>
        <taxon>Haliotoidea</taxon>
        <taxon>Haliotidae</taxon>
        <taxon>Haliotis</taxon>
    </lineage>
</organism>
<reference evidence="4" key="1">
    <citation type="submission" date="2006-10" db="EMBL/GenBank/DDBJ databases">
        <title>Novel gene discovery from Haliotis discus discus by normalized cDNA library analysis.</title>
        <authorList>
            <person name="Wang N."/>
            <person name="Kang H.-S."/>
            <person name="Lee J."/>
        </authorList>
    </citation>
    <scope>NUCLEOTIDE SEQUENCE</scope>
</reference>
<dbReference type="Pfam" id="PF00059">
    <property type="entry name" value="Lectin_C"/>
    <property type="match status" value="1"/>
</dbReference>
<dbReference type="PROSITE" id="PS50041">
    <property type="entry name" value="C_TYPE_LECTIN_2"/>
    <property type="match status" value="1"/>
</dbReference>
<dbReference type="SUPFAM" id="SSF56436">
    <property type="entry name" value="C-type lectin-like"/>
    <property type="match status" value="1"/>
</dbReference>
<dbReference type="InterPro" id="IPR001304">
    <property type="entry name" value="C-type_lectin-like"/>
</dbReference>
<evidence type="ECO:0000256" key="1">
    <source>
        <dbReference type="ARBA" id="ARBA00023157"/>
    </source>
</evidence>
<dbReference type="PROSITE" id="PS00615">
    <property type="entry name" value="C_TYPE_LECTIN_1"/>
    <property type="match status" value="1"/>
</dbReference>
<dbReference type="Gene3D" id="3.10.100.10">
    <property type="entry name" value="Mannose-Binding Protein A, subunit A"/>
    <property type="match status" value="1"/>
</dbReference>
<dbReference type="InterPro" id="IPR016186">
    <property type="entry name" value="C-type_lectin-like/link_sf"/>
</dbReference>
<feature type="chain" id="PRO_5002846277" evidence="2">
    <location>
        <begin position="19"/>
        <end position="155"/>
    </location>
</feature>